<name>A0ABW7G934_9BURK</name>
<evidence type="ECO:0000313" key="1">
    <source>
        <dbReference type="EMBL" id="MFG6458400.1"/>
    </source>
</evidence>
<dbReference type="Proteomes" id="UP001606305">
    <property type="component" value="Unassembled WGS sequence"/>
</dbReference>
<proteinExistence type="predicted"/>
<dbReference type="EMBL" id="JBIGIA010000012">
    <property type="protein sequence ID" value="MFG6458400.1"/>
    <property type="molecule type" value="Genomic_DNA"/>
</dbReference>
<gene>
    <name evidence="1" type="ORF">ACG00X_16290</name>
</gene>
<organism evidence="1 2">
    <name type="scientific">Pelomonas nitida</name>
    <dbReference type="NCBI Taxonomy" id="3299027"/>
    <lineage>
        <taxon>Bacteria</taxon>
        <taxon>Pseudomonadati</taxon>
        <taxon>Pseudomonadota</taxon>
        <taxon>Betaproteobacteria</taxon>
        <taxon>Burkholderiales</taxon>
        <taxon>Sphaerotilaceae</taxon>
        <taxon>Roseateles</taxon>
    </lineage>
</organism>
<keyword evidence="2" id="KW-1185">Reference proteome</keyword>
<evidence type="ECO:0000313" key="2">
    <source>
        <dbReference type="Proteomes" id="UP001606305"/>
    </source>
</evidence>
<accession>A0ABW7G934</accession>
<comment type="caution">
    <text evidence="1">The sequence shown here is derived from an EMBL/GenBank/DDBJ whole genome shotgun (WGS) entry which is preliminary data.</text>
</comment>
<dbReference type="RefSeq" id="WP_394489302.1">
    <property type="nucleotide sequence ID" value="NZ_JBIGIA010000012.1"/>
</dbReference>
<sequence>MFEIKEISVTSATNTESIQVAQWLCSIELDDALTVLIEGRSAHNIEDEEDWYSNATIRYPASAKACDIHLLDLVGCDVENECALRVGTEIQTRLLNGSISSMAKRV</sequence>
<protein>
    <submittedName>
        <fullName evidence="1">Uncharacterized protein</fullName>
    </submittedName>
</protein>
<reference evidence="1 2" key="1">
    <citation type="submission" date="2024-09" db="EMBL/GenBank/DDBJ databases">
        <title>Novel species of the genus Pelomonas and Roseateles isolated from streams.</title>
        <authorList>
            <person name="Lu H."/>
        </authorList>
    </citation>
    <scope>NUCLEOTIDE SEQUENCE [LARGE SCALE GENOMIC DNA]</scope>
    <source>
        <strain evidence="1 2">BYS96W</strain>
    </source>
</reference>